<organism evidence="2 3">
    <name type="scientific">Streptomyces acidicola</name>
    <dbReference type="NCBI Taxonomy" id="2596892"/>
    <lineage>
        <taxon>Bacteria</taxon>
        <taxon>Bacillati</taxon>
        <taxon>Actinomycetota</taxon>
        <taxon>Actinomycetes</taxon>
        <taxon>Kitasatosporales</taxon>
        <taxon>Streptomycetaceae</taxon>
        <taxon>Streptomyces</taxon>
    </lineage>
</organism>
<dbReference type="Proteomes" id="UP000373149">
    <property type="component" value="Unassembled WGS sequence"/>
</dbReference>
<gene>
    <name evidence="2" type="ORF">FPZ41_28640</name>
</gene>
<dbReference type="Pfam" id="PF00652">
    <property type="entry name" value="Ricin_B_lectin"/>
    <property type="match status" value="1"/>
</dbReference>
<accession>A0A5N8WZW7</accession>
<sequence>MKLAKRHNRRGFLRGRPIRRAGGIVAALITGAFTLGVAEAPTADAAVQDVINTFKNQATGLCMGAYPGNGTGSDYIGVGTGGCGDGVMAYQWNVHQWADGTRELKNTSYGLCLDDSNAYGLRMFPCNATPFQSWYVRRWNDGTIELKNQATGRCLDDSAAYHLRTFPCNATPYQSWY</sequence>
<dbReference type="SUPFAM" id="SSF50370">
    <property type="entry name" value="Ricin B-like lectins"/>
    <property type="match status" value="1"/>
</dbReference>
<dbReference type="EMBL" id="VMNX01000132">
    <property type="protein sequence ID" value="MPY52326.1"/>
    <property type="molecule type" value="Genomic_DNA"/>
</dbReference>
<dbReference type="InterPro" id="IPR035992">
    <property type="entry name" value="Ricin_B-like_lectins"/>
</dbReference>
<dbReference type="CDD" id="cd23415">
    <property type="entry name" value="beta-trefoil_Ricin_AH"/>
    <property type="match status" value="1"/>
</dbReference>
<dbReference type="GO" id="GO:0030246">
    <property type="term" value="F:carbohydrate binding"/>
    <property type="evidence" value="ECO:0007669"/>
    <property type="project" value="UniProtKB-KW"/>
</dbReference>
<evidence type="ECO:0000313" key="3">
    <source>
        <dbReference type="Proteomes" id="UP000373149"/>
    </source>
</evidence>
<keyword evidence="2" id="KW-0430">Lectin</keyword>
<feature type="domain" description="Ricin B lectin" evidence="1">
    <location>
        <begin position="54"/>
        <end position="176"/>
    </location>
</feature>
<comment type="caution">
    <text evidence="2">The sequence shown here is derived from an EMBL/GenBank/DDBJ whole genome shotgun (WGS) entry which is preliminary data.</text>
</comment>
<dbReference type="PROSITE" id="PS50231">
    <property type="entry name" value="RICIN_B_LECTIN"/>
    <property type="match status" value="1"/>
</dbReference>
<name>A0A5N8WZW7_9ACTN</name>
<dbReference type="InterPro" id="IPR000772">
    <property type="entry name" value="Ricin_B_lectin"/>
</dbReference>
<evidence type="ECO:0000313" key="2">
    <source>
        <dbReference type="EMBL" id="MPY52326.1"/>
    </source>
</evidence>
<dbReference type="AlphaFoldDB" id="A0A5N8WZW7"/>
<reference evidence="2 3" key="1">
    <citation type="submission" date="2019-09" db="EMBL/GenBank/DDBJ databases">
        <authorList>
            <person name="Duangmal K."/>
            <person name="Teo W.F.A."/>
            <person name="Lipun K."/>
        </authorList>
    </citation>
    <scope>NUCLEOTIDE SEQUENCE [LARGE SCALE GENOMIC DNA]</scope>
    <source>
        <strain evidence="2 3">K1PN6</strain>
    </source>
</reference>
<proteinExistence type="predicted"/>
<evidence type="ECO:0000259" key="1">
    <source>
        <dbReference type="Pfam" id="PF00652"/>
    </source>
</evidence>
<protein>
    <submittedName>
        <fullName evidence="2">Ricin-type beta-trefoil lectin domain protein</fullName>
    </submittedName>
</protein>
<keyword evidence="3" id="KW-1185">Reference proteome</keyword>
<dbReference type="Gene3D" id="2.80.10.50">
    <property type="match status" value="1"/>
</dbReference>